<name>A0A6A4TKJ9_SCOMX</name>
<accession>A0A6A4TKJ9</accession>
<evidence type="ECO:0000313" key="2">
    <source>
        <dbReference type="Proteomes" id="UP000438429"/>
    </source>
</evidence>
<sequence>MNQGRSALGIYRTGGVECVPGRIEICGSCPRVQRVLRGTSLTNCFGEFIITAFTVESPLSSMVEINVTRYMLTIKRALMDGAALA</sequence>
<organism evidence="1 2">
    <name type="scientific">Scophthalmus maximus</name>
    <name type="common">Turbot</name>
    <name type="synonym">Psetta maxima</name>
    <dbReference type="NCBI Taxonomy" id="52904"/>
    <lineage>
        <taxon>Eukaryota</taxon>
        <taxon>Metazoa</taxon>
        <taxon>Chordata</taxon>
        <taxon>Craniata</taxon>
        <taxon>Vertebrata</taxon>
        <taxon>Euteleostomi</taxon>
        <taxon>Actinopterygii</taxon>
        <taxon>Neopterygii</taxon>
        <taxon>Teleostei</taxon>
        <taxon>Neoteleostei</taxon>
        <taxon>Acanthomorphata</taxon>
        <taxon>Carangaria</taxon>
        <taxon>Pleuronectiformes</taxon>
        <taxon>Pleuronectoidei</taxon>
        <taxon>Scophthalmidae</taxon>
        <taxon>Scophthalmus</taxon>
    </lineage>
</organism>
<reference evidence="1 2" key="1">
    <citation type="submission" date="2019-06" db="EMBL/GenBank/DDBJ databases">
        <title>Draft genomes of female and male turbot (Scophthalmus maximus).</title>
        <authorList>
            <person name="Xu H."/>
            <person name="Xu X.-W."/>
            <person name="Shao C."/>
            <person name="Chen S."/>
        </authorList>
    </citation>
    <scope>NUCLEOTIDE SEQUENCE [LARGE SCALE GENOMIC DNA]</scope>
    <source>
        <strain evidence="1">Ysfricsl-2016a</strain>
        <tissue evidence="1">Blood</tissue>
    </source>
</reference>
<dbReference type="AlphaFoldDB" id="A0A6A4TKJ9"/>
<dbReference type="EMBL" id="VEVO01000002">
    <property type="protein sequence ID" value="KAF0045745.1"/>
    <property type="molecule type" value="Genomic_DNA"/>
</dbReference>
<protein>
    <submittedName>
        <fullName evidence="1">Uncharacterized protein</fullName>
    </submittedName>
</protein>
<dbReference type="Proteomes" id="UP000438429">
    <property type="component" value="Unassembled WGS sequence"/>
</dbReference>
<gene>
    <name evidence="1" type="ORF">F2P81_002274</name>
</gene>
<evidence type="ECO:0000313" key="1">
    <source>
        <dbReference type="EMBL" id="KAF0045745.1"/>
    </source>
</evidence>
<proteinExistence type="predicted"/>
<comment type="caution">
    <text evidence="1">The sequence shown here is derived from an EMBL/GenBank/DDBJ whole genome shotgun (WGS) entry which is preliminary data.</text>
</comment>